<dbReference type="InterPro" id="IPR029063">
    <property type="entry name" value="SAM-dependent_MTases_sf"/>
</dbReference>
<evidence type="ECO:0000313" key="3">
    <source>
        <dbReference type="Proteomes" id="UP000237822"/>
    </source>
</evidence>
<dbReference type="RefSeq" id="WP_245889157.1">
    <property type="nucleotide sequence ID" value="NZ_PVTI01000002.1"/>
</dbReference>
<evidence type="ECO:0000259" key="1">
    <source>
        <dbReference type="Pfam" id="PF13649"/>
    </source>
</evidence>
<keyword evidence="2" id="KW-0808">Transferase</keyword>
<sequence>MSRGSRQSRTDVAATYDVVADDYADHFPSTEPEQPADIAMIDRFTALVGPGGAVLDAGCGAGRMLPVLACAGVRPVGADLAPGMVRRARTDHPEFDVQVASNDALPFSDNAFDGVFAWYSTIHTPDGVLPTMLHELGRVLRPGGVLLVAFQTGVGMQDAGRAYRALGYDVELVRHLRTADVMSRWLAQAGIREVARLDREAAGDERDGQAVLIGRHTGETPVASPA</sequence>
<dbReference type="InterPro" id="IPR050508">
    <property type="entry name" value="Methyltransf_Superfamily"/>
</dbReference>
<dbReference type="Proteomes" id="UP000237822">
    <property type="component" value="Unassembled WGS sequence"/>
</dbReference>
<dbReference type="AlphaFoldDB" id="A0A2T0UZC2"/>
<comment type="caution">
    <text evidence="2">The sequence shown here is derived from an EMBL/GenBank/DDBJ whole genome shotgun (WGS) entry which is preliminary data.</text>
</comment>
<dbReference type="Pfam" id="PF13649">
    <property type="entry name" value="Methyltransf_25"/>
    <property type="match status" value="1"/>
</dbReference>
<dbReference type="GO" id="GO:0008168">
    <property type="term" value="F:methyltransferase activity"/>
    <property type="evidence" value="ECO:0007669"/>
    <property type="project" value="UniProtKB-KW"/>
</dbReference>
<dbReference type="GO" id="GO:0032259">
    <property type="term" value="P:methylation"/>
    <property type="evidence" value="ECO:0007669"/>
    <property type="project" value="UniProtKB-KW"/>
</dbReference>
<proteinExistence type="predicted"/>
<dbReference type="PANTHER" id="PTHR42912">
    <property type="entry name" value="METHYLTRANSFERASE"/>
    <property type="match status" value="1"/>
</dbReference>
<gene>
    <name evidence="2" type="ORF">BCF74_102113</name>
</gene>
<feature type="domain" description="Methyltransferase" evidence="1">
    <location>
        <begin position="54"/>
        <end position="144"/>
    </location>
</feature>
<keyword evidence="2" id="KW-0489">Methyltransferase</keyword>
<dbReference type="CDD" id="cd02440">
    <property type="entry name" value="AdoMet_MTases"/>
    <property type="match status" value="1"/>
</dbReference>
<name>A0A2T0UZC2_9MICO</name>
<evidence type="ECO:0000313" key="2">
    <source>
        <dbReference type="EMBL" id="PRY63280.1"/>
    </source>
</evidence>
<dbReference type="SUPFAM" id="SSF53335">
    <property type="entry name" value="S-adenosyl-L-methionine-dependent methyltransferases"/>
    <property type="match status" value="1"/>
</dbReference>
<dbReference type="Gene3D" id="3.40.50.150">
    <property type="entry name" value="Vaccinia Virus protein VP39"/>
    <property type="match status" value="1"/>
</dbReference>
<organism evidence="2 3">
    <name type="scientific">Knoellia remsis</name>
    <dbReference type="NCBI Taxonomy" id="407159"/>
    <lineage>
        <taxon>Bacteria</taxon>
        <taxon>Bacillati</taxon>
        <taxon>Actinomycetota</taxon>
        <taxon>Actinomycetes</taxon>
        <taxon>Micrococcales</taxon>
        <taxon>Intrasporangiaceae</taxon>
        <taxon>Knoellia</taxon>
    </lineage>
</organism>
<accession>A0A2T0UZC2</accession>
<reference evidence="2 3" key="1">
    <citation type="submission" date="2018-03" db="EMBL/GenBank/DDBJ databases">
        <title>Genomic Encyclopedia of Archaeal and Bacterial Type Strains, Phase II (KMG-II): from individual species to whole genera.</title>
        <authorList>
            <person name="Goeker M."/>
        </authorList>
    </citation>
    <scope>NUCLEOTIDE SEQUENCE [LARGE SCALE GENOMIC DNA]</scope>
    <source>
        <strain evidence="2 3">ATCC BAA-1496</strain>
    </source>
</reference>
<protein>
    <submittedName>
        <fullName evidence="2">Methyltransferase family protein</fullName>
    </submittedName>
</protein>
<dbReference type="InterPro" id="IPR041698">
    <property type="entry name" value="Methyltransf_25"/>
</dbReference>
<dbReference type="EMBL" id="PVTI01000002">
    <property type="protein sequence ID" value="PRY63280.1"/>
    <property type="molecule type" value="Genomic_DNA"/>
</dbReference>
<keyword evidence="3" id="KW-1185">Reference proteome</keyword>